<evidence type="ECO:0000259" key="2">
    <source>
        <dbReference type="Pfam" id="PF06068"/>
    </source>
</evidence>
<gene>
    <name evidence="3" type="ORF">LWI29_025013</name>
</gene>
<keyword evidence="1" id="KW-0378">Hydrolase</keyword>
<dbReference type="PANTHER" id="PTHR11093">
    <property type="entry name" value="RUVB-RELATED REPTIN AND PONTIN"/>
    <property type="match status" value="1"/>
</dbReference>
<reference evidence="3" key="1">
    <citation type="journal article" date="2022" name="Plant J.">
        <title>Strategies of tolerance reflected in two North American maple genomes.</title>
        <authorList>
            <person name="McEvoy S.L."/>
            <person name="Sezen U.U."/>
            <person name="Trouern-Trend A."/>
            <person name="McMahon S.M."/>
            <person name="Schaberg P.G."/>
            <person name="Yang J."/>
            <person name="Wegrzyn J.L."/>
            <person name="Swenson N.G."/>
        </authorList>
    </citation>
    <scope>NUCLEOTIDE SEQUENCE</scope>
    <source>
        <strain evidence="3">NS2018</strain>
    </source>
</reference>
<keyword evidence="1" id="KW-0347">Helicase</keyword>
<evidence type="ECO:0000313" key="3">
    <source>
        <dbReference type="EMBL" id="KAK0582386.1"/>
    </source>
</evidence>
<keyword evidence="1" id="KW-0539">Nucleus</keyword>
<evidence type="ECO:0000313" key="4">
    <source>
        <dbReference type="Proteomes" id="UP001168877"/>
    </source>
</evidence>
<sequence length="220" mass="24376">MDKMKIEEVQSTAKKQRIAAHTHIKGLGLEPNGTVMALATGFVGQAEAREASGLVVDMIWQKKMAGRALLLTGAPGTGKTALALGICQELGSKVPFCPMVGLEVYSSEVKKTEVLMENFRRAIGLRMKENKEVYEGEVTELSPEETDSVTGGYGKSISHVIIGLKTVKEELVACWSTKQWSSQKDGKEVMLLLQNLTLKRKSMFHFLKGKSTRRKRQFRM</sequence>
<feature type="domain" description="TIP49 P-loop" evidence="2">
    <location>
        <begin position="17"/>
        <end position="170"/>
    </location>
</feature>
<dbReference type="InterPro" id="IPR027238">
    <property type="entry name" value="RuvB-like"/>
</dbReference>
<accession>A0AA39VJW4</accession>
<dbReference type="AlphaFoldDB" id="A0AA39VJW4"/>
<proteinExistence type="inferred from homology"/>
<keyword evidence="1" id="KW-0547">Nucleotide-binding</keyword>
<dbReference type="GO" id="GO:0016787">
    <property type="term" value="F:hydrolase activity"/>
    <property type="evidence" value="ECO:0007669"/>
    <property type="project" value="UniProtKB-KW"/>
</dbReference>
<keyword evidence="1" id="KW-0804">Transcription</keyword>
<keyword evidence="1" id="KW-0805">Transcription regulation</keyword>
<dbReference type="EMBL" id="JAUESC010000384">
    <property type="protein sequence ID" value="KAK0582386.1"/>
    <property type="molecule type" value="Genomic_DNA"/>
</dbReference>
<dbReference type="GO" id="GO:0005524">
    <property type="term" value="F:ATP binding"/>
    <property type="evidence" value="ECO:0007669"/>
    <property type="project" value="UniProtKB-KW"/>
</dbReference>
<dbReference type="EC" id="3.6.4.12" evidence="1"/>
<dbReference type="Pfam" id="PF06068">
    <property type="entry name" value="TIP49"/>
    <property type="match status" value="1"/>
</dbReference>
<protein>
    <recommendedName>
        <fullName evidence="1">RuvB-like helicase</fullName>
        <ecNumber evidence="1">3.6.4.12</ecNumber>
    </recommendedName>
</protein>
<dbReference type="Proteomes" id="UP001168877">
    <property type="component" value="Unassembled WGS sequence"/>
</dbReference>
<dbReference type="GO" id="GO:0003678">
    <property type="term" value="F:DNA helicase activity"/>
    <property type="evidence" value="ECO:0007669"/>
    <property type="project" value="UniProtKB-EC"/>
</dbReference>
<dbReference type="SUPFAM" id="SSF52540">
    <property type="entry name" value="P-loop containing nucleoside triphosphate hydrolases"/>
    <property type="match status" value="1"/>
</dbReference>
<dbReference type="InterPro" id="IPR010339">
    <property type="entry name" value="TIP49_P-loop"/>
</dbReference>
<keyword evidence="4" id="KW-1185">Reference proteome</keyword>
<comment type="catalytic activity">
    <reaction evidence="1">
        <text>ATP + H2O = ADP + phosphate + H(+)</text>
        <dbReference type="Rhea" id="RHEA:13065"/>
        <dbReference type="ChEBI" id="CHEBI:15377"/>
        <dbReference type="ChEBI" id="CHEBI:15378"/>
        <dbReference type="ChEBI" id="CHEBI:30616"/>
        <dbReference type="ChEBI" id="CHEBI:43474"/>
        <dbReference type="ChEBI" id="CHEBI:456216"/>
        <dbReference type="EC" id="3.6.4.12"/>
    </reaction>
</comment>
<comment type="similarity">
    <text evidence="1">Belongs to the RuvB family.</text>
</comment>
<organism evidence="3 4">
    <name type="scientific">Acer saccharum</name>
    <name type="common">Sugar maple</name>
    <dbReference type="NCBI Taxonomy" id="4024"/>
    <lineage>
        <taxon>Eukaryota</taxon>
        <taxon>Viridiplantae</taxon>
        <taxon>Streptophyta</taxon>
        <taxon>Embryophyta</taxon>
        <taxon>Tracheophyta</taxon>
        <taxon>Spermatophyta</taxon>
        <taxon>Magnoliopsida</taxon>
        <taxon>eudicotyledons</taxon>
        <taxon>Gunneridae</taxon>
        <taxon>Pentapetalae</taxon>
        <taxon>rosids</taxon>
        <taxon>malvids</taxon>
        <taxon>Sapindales</taxon>
        <taxon>Sapindaceae</taxon>
        <taxon>Hippocastanoideae</taxon>
        <taxon>Acereae</taxon>
        <taxon>Acer</taxon>
    </lineage>
</organism>
<comment type="caution">
    <text evidence="3">The sequence shown here is derived from an EMBL/GenBank/DDBJ whole genome shotgun (WGS) entry which is preliminary data.</text>
</comment>
<dbReference type="CDD" id="cd00009">
    <property type="entry name" value="AAA"/>
    <property type="match status" value="1"/>
</dbReference>
<evidence type="ECO:0000256" key="1">
    <source>
        <dbReference type="RuleBase" id="RU363048"/>
    </source>
</evidence>
<name>A0AA39VJW4_ACESA</name>
<reference evidence="3" key="2">
    <citation type="submission" date="2023-06" db="EMBL/GenBank/DDBJ databases">
        <authorList>
            <person name="Swenson N.G."/>
            <person name="Wegrzyn J.L."/>
            <person name="Mcevoy S.L."/>
        </authorList>
    </citation>
    <scope>NUCLEOTIDE SEQUENCE</scope>
    <source>
        <strain evidence="3">NS2018</strain>
        <tissue evidence="3">Leaf</tissue>
    </source>
</reference>
<dbReference type="Gene3D" id="3.40.50.300">
    <property type="entry name" value="P-loop containing nucleotide triphosphate hydrolases"/>
    <property type="match status" value="1"/>
</dbReference>
<keyword evidence="1" id="KW-0067">ATP-binding</keyword>
<dbReference type="InterPro" id="IPR027417">
    <property type="entry name" value="P-loop_NTPase"/>
</dbReference>